<evidence type="ECO:0000256" key="5">
    <source>
        <dbReference type="ARBA" id="ARBA00022792"/>
    </source>
</evidence>
<dbReference type="Gene3D" id="4.10.93.10">
    <property type="entry name" value="Mitochondrial cytochrome c oxidase subunit VIc/VIIs"/>
    <property type="match status" value="2"/>
</dbReference>
<keyword evidence="8 9" id="KW-0472">Membrane</keyword>
<evidence type="ECO:0000313" key="11">
    <source>
        <dbReference type="Proteomes" id="UP000092461"/>
    </source>
</evidence>
<dbReference type="InterPro" id="IPR034884">
    <property type="entry name" value="Cytochrome_c_oxidase_VIc/VIIs"/>
</dbReference>
<evidence type="ECO:0000256" key="8">
    <source>
        <dbReference type="ARBA" id="ARBA00023136"/>
    </source>
</evidence>
<name>A0A1B0GJJ8_LUTLO</name>
<dbReference type="CDD" id="cd22901">
    <property type="entry name" value="CcO_VIc"/>
    <property type="match status" value="1"/>
</dbReference>
<dbReference type="PANTHER" id="PTHR48416">
    <property type="entry name" value="CYTOCHROME C OXIDASE SUBUNIT 6C"/>
    <property type="match status" value="1"/>
</dbReference>
<organism evidence="10 11">
    <name type="scientific">Lutzomyia longipalpis</name>
    <name type="common">Sand fly</name>
    <dbReference type="NCBI Taxonomy" id="7200"/>
    <lineage>
        <taxon>Eukaryota</taxon>
        <taxon>Metazoa</taxon>
        <taxon>Ecdysozoa</taxon>
        <taxon>Arthropoda</taxon>
        <taxon>Hexapoda</taxon>
        <taxon>Insecta</taxon>
        <taxon>Pterygota</taxon>
        <taxon>Neoptera</taxon>
        <taxon>Endopterygota</taxon>
        <taxon>Diptera</taxon>
        <taxon>Nematocera</taxon>
        <taxon>Psychodoidea</taxon>
        <taxon>Psychodidae</taxon>
        <taxon>Lutzomyia</taxon>
        <taxon>Lutzomyia</taxon>
    </lineage>
</organism>
<sequence length="152" mass="17064">MKLTEIARAVATQVTDKPNKPQLRGLHHATIKRNLAVSLVLCTISVIAVKILHNDRRKANYAEFYNNGQRAVATQVTDKPNKPQLRGLHHATIKRNLAVSLVLCTISVIAVKILHNDRRKANYAEFYKNYDAEAAYERMRKAGLFQAASADD</sequence>
<feature type="transmembrane region" description="Helical" evidence="9">
    <location>
        <begin position="34"/>
        <end position="53"/>
    </location>
</feature>
<proteinExistence type="inferred from homology"/>
<dbReference type="InterPro" id="IPR051389">
    <property type="entry name" value="Cytochrome_c_oxidase_VIc"/>
</dbReference>
<evidence type="ECO:0000256" key="6">
    <source>
        <dbReference type="ARBA" id="ARBA00022989"/>
    </source>
</evidence>
<dbReference type="VEuPathDB" id="VectorBase:LLOJ006623"/>
<keyword evidence="6 9" id="KW-1133">Transmembrane helix</keyword>
<evidence type="ECO:0000256" key="3">
    <source>
        <dbReference type="ARBA" id="ARBA00007204"/>
    </source>
</evidence>
<dbReference type="EMBL" id="AJWK01021860">
    <property type="status" value="NOT_ANNOTATED_CDS"/>
    <property type="molecule type" value="Genomic_DNA"/>
</dbReference>
<dbReference type="SUPFAM" id="SSF81415">
    <property type="entry name" value="Mitochondrial cytochrome c oxidase subunit VIc"/>
    <property type="match status" value="2"/>
</dbReference>
<comment type="similarity">
    <text evidence="3">Belongs to the cytochrome c oxidase subunit 6c family.</text>
</comment>
<evidence type="ECO:0000256" key="9">
    <source>
        <dbReference type="SAM" id="Phobius"/>
    </source>
</evidence>
<dbReference type="PANTHER" id="PTHR48416:SF1">
    <property type="entry name" value="CYTOCHROME C OXIDASE SUBUNIT 6C"/>
    <property type="match status" value="1"/>
</dbReference>
<evidence type="ECO:0000256" key="1">
    <source>
        <dbReference type="ARBA" id="ARBA00004434"/>
    </source>
</evidence>
<feature type="transmembrane region" description="Helical" evidence="9">
    <location>
        <begin position="97"/>
        <end position="114"/>
    </location>
</feature>
<dbReference type="Proteomes" id="UP000092461">
    <property type="component" value="Unassembled WGS sequence"/>
</dbReference>
<keyword evidence="11" id="KW-1185">Reference proteome</keyword>
<reference evidence="10" key="1">
    <citation type="submission" date="2020-05" db="UniProtKB">
        <authorList>
            <consortium name="EnsemblMetazoa"/>
        </authorList>
    </citation>
    <scope>IDENTIFICATION</scope>
    <source>
        <strain evidence="10">Jacobina</strain>
    </source>
</reference>
<dbReference type="InterPro" id="IPR037169">
    <property type="entry name" value="Cytochrome_c_oxidase_VIc_sf"/>
</dbReference>
<dbReference type="VEuPathDB" id="VectorBase:LLONM1_007225"/>
<evidence type="ECO:0000256" key="4">
    <source>
        <dbReference type="ARBA" id="ARBA00022692"/>
    </source>
</evidence>
<evidence type="ECO:0008006" key="12">
    <source>
        <dbReference type="Google" id="ProtNLM"/>
    </source>
</evidence>
<accession>A0A1B0GJJ8</accession>
<dbReference type="EnsemblMetazoa" id="LLOJ006623-RA">
    <property type="protein sequence ID" value="LLOJ006623-PA"/>
    <property type="gene ID" value="LLOJ006623"/>
</dbReference>
<dbReference type="GO" id="GO:0005743">
    <property type="term" value="C:mitochondrial inner membrane"/>
    <property type="evidence" value="ECO:0007669"/>
    <property type="project" value="UniProtKB-SubCell"/>
</dbReference>
<keyword evidence="4 9" id="KW-0812">Transmembrane</keyword>
<dbReference type="Pfam" id="PF02937">
    <property type="entry name" value="COX6C"/>
    <property type="match status" value="2"/>
</dbReference>
<evidence type="ECO:0000313" key="10">
    <source>
        <dbReference type="EnsemblMetazoa" id="LLOJ006623-PA"/>
    </source>
</evidence>
<dbReference type="AlphaFoldDB" id="A0A1B0GJJ8"/>
<evidence type="ECO:0000256" key="2">
    <source>
        <dbReference type="ARBA" id="ARBA00004673"/>
    </source>
</evidence>
<evidence type="ECO:0000256" key="7">
    <source>
        <dbReference type="ARBA" id="ARBA00023128"/>
    </source>
</evidence>
<dbReference type="EMBL" id="AJWK01021859">
    <property type="status" value="NOT_ANNOTATED_CDS"/>
    <property type="molecule type" value="Genomic_DNA"/>
</dbReference>
<keyword evidence="5" id="KW-0999">Mitochondrion inner membrane</keyword>
<keyword evidence="7" id="KW-0496">Mitochondrion</keyword>
<comment type="pathway">
    <text evidence="2">Energy metabolism; oxidative phosphorylation.</text>
</comment>
<protein>
    <recommendedName>
        <fullName evidence="12">Mitochondrial cytochrome c oxidase subunit VIc/VIIs domain-containing protein</fullName>
    </recommendedName>
</protein>
<comment type="subcellular location">
    <subcellularLocation>
        <location evidence="1">Mitochondrion inner membrane</location>
        <topology evidence="1">Single-pass membrane protein</topology>
    </subcellularLocation>
</comment>